<gene>
    <name evidence="2" type="ORF">XELAEV_18007866mg</name>
</gene>
<protein>
    <submittedName>
        <fullName evidence="2">Uncharacterized protein</fullName>
    </submittedName>
</protein>
<name>A0A974E2I2_XENLA</name>
<evidence type="ECO:0000256" key="1">
    <source>
        <dbReference type="SAM" id="Phobius"/>
    </source>
</evidence>
<dbReference type="Proteomes" id="UP000694892">
    <property type="component" value="Chromosome 1L"/>
</dbReference>
<dbReference type="EMBL" id="CM004466">
    <property type="protein sequence ID" value="OCU02106.1"/>
    <property type="molecule type" value="Genomic_DNA"/>
</dbReference>
<dbReference type="AlphaFoldDB" id="A0A974E2I2"/>
<feature type="transmembrane region" description="Helical" evidence="1">
    <location>
        <begin position="12"/>
        <end position="28"/>
    </location>
</feature>
<reference evidence="3" key="1">
    <citation type="journal article" date="2016" name="Nature">
        <title>Genome evolution in the allotetraploid frog Xenopus laevis.</title>
        <authorList>
            <person name="Session A.M."/>
            <person name="Uno Y."/>
            <person name="Kwon T."/>
            <person name="Chapman J.A."/>
            <person name="Toyoda A."/>
            <person name="Takahashi S."/>
            <person name="Fukui A."/>
            <person name="Hikosaka A."/>
            <person name="Suzuki A."/>
            <person name="Kondo M."/>
            <person name="van Heeringen S.J."/>
            <person name="Quigley I."/>
            <person name="Heinz S."/>
            <person name="Ogino H."/>
            <person name="Ochi H."/>
            <person name="Hellsten U."/>
            <person name="Lyons J.B."/>
            <person name="Simakov O."/>
            <person name="Putnam N."/>
            <person name="Stites J."/>
            <person name="Kuroki Y."/>
            <person name="Tanaka T."/>
            <person name="Michiue T."/>
            <person name="Watanabe M."/>
            <person name="Bogdanovic O."/>
            <person name="Lister R."/>
            <person name="Georgiou G."/>
            <person name="Paranjpe S.S."/>
            <person name="van Kruijsbergen I."/>
            <person name="Shu S."/>
            <person name="Carlson J."/>
            <person name="Kinoshita T."/>
            <person name="Ohta Y."/>
            <person name="Mawaribuchi S."/>
            <person name="Jenkins J."/>
            <person name="Grimwood J."/>
            <person name="Schmutz J."/>
            <person name="Mitros T."/>
            <person name="Mozaffari S.V."/>
            <person name="Suzuki Y."/>
            <person name="Haramoto Y."/>
            <person name="Yamamoto T.S."/>
            <person name="Takagi C."/>
            <person name="Heald R."/>
            <person name="Miller K."/>
            <person name="Haudenschild C."/>
            <person name="Kitzman J."/>
            <person name="Nakayama T."/>
            <person name="Izutsu Y."/>
            <person name="Robert J."/>
            <person name="Fortriede J."/>
            <person name="Burns K."/>
            <person name="Lotay V."/>
            <person name="Karimi K."/>
            <person name="Yasuoka Y."/>
            <person name="Dichmann D.S."/>
            <person name="Flajnik M.F."/>
            <person name="Houston D.W."/>
            <person name="Shendure J."/>
            <person name="DuPasquier L."/>
            <person name="Vize P.D."/>
            <person name="Zorn A.M."/>
            <person name="Ito M."/>
            <person name="Marcotte E.M."/>
            <person name="Wallingford J.B."/>
            <person name="Ito Y."/>
            <person name="Asashima M."/>
            <person name="Ueno N."/>
            <person name="Matsuda Y."/>
            <person name="Veenstra G.J."/>
            <person name="Fujiyama A."/>
            <person name="Harland R.M."/>
            <person name="Taira M."/>
            <person name="Rokhsar D.S."/>
        </authorList>
    </citation>
    <scope>NUCLEOTIDE SEQUENCE [LARGE SCALE GENOMIC DNA]</scope>
    <source>
        <strain evidence="3">J</strain>
    </source>
</reference>
<organism evidence="2 3">
    <name type="scientific">Xenopus laevis</name>
    <name type="common">African clawed frog</name>
    <dbReference type="NCBI Taxonomy" id="8355"/>
    <lineage>
        <taxon>Eukaryota</taxon>
        <taxon>Metazoa</taxon>
        <taxon>Chordata</taxon>
        <taxon>Craniata</taxon>
        <taxon>Vertebrata</taxon>
        <taxon>Euteleostomi</taxon>
        <taxon>Amphibia</taxon>
        <taxon>Batrachia</taxon>
        <taxon>Anura</taxon>
        <taxon>Pipoidea</taxon>
        <taxon>Pipidae</taxon>
        <taxon>Xenopodinae</taxon>
        <taxon>Xenopus</taxon>
        <taxon>Xenopus</taxon>
    </lineage>
</organism>
<accession>A0A974E2I2</accession>
<keyword evidence="1" id="KW-0812">Transmembrane</keyword>
<keyword evidence="1" id="KW-0472">Membrane</keyword>
<sequence>MSVMKQESCPILLLLCIRSWLFFTCMYSRSFIKPDKYMQQRGRKRCTKYKFSLICSCCQMTILPLYQSHCSQFKFLCTSPIAVEKSQL</sequence>
<proteinExistence type="predicted"/>
<evidence type="ECO:0000313" key="2">
    <source>
        <dbReference type="EMBL" id="OCU02106.1"/>
    </source>
</evidence>
<evidence type="ECO:0000313" key="3">
    <source>
        <dbReference type="Proteomes" id="UP000694892"/>
    </source>
</evidence>
<keyword evidence="1" id="KW-1133">Transmembrane helix</keyword>